<feature type="transmembrane region" description="Helical" evidence="1">
    <location>
        <begin position="34"/>
        <end position="57"/>
    </location>
</feature>
<dbReference type="Proteomes" id="UP000002402">
    <property type="component" value="Chromosome"/>
</dbReference>
<name>Q1DE60_MYXXD</name>
<dbReference type="HOGENOM" id="CLU_2317335_0_0_7"/>
<proteinExistence type="predicted"/>
<dbReference type="EnsemblBacteria" id="ABF89513">
    <property type="protein sequence ID" value="ABF89513"/>
    <property type="gene ID" value="MXAN_0800"/>
</dbReference>
<accession>Q1DE60</accession>
<dbReference type="KEGG" id="mxa:MXAN_0800"/>
<keyword evidence="1" id="KW-0472">Membrane</keyword>
<reference evidence="2 3" key="1">
    <citation type="journal article" date="2006" name="Proc. Natl. Acad. Sci. U.S.A.">
        <title>Evolution of sensory complexity recorded in a myxobacterial genome.</title>
        <authorList>
            <person name="Goldman B.S."/>
            <person name="Nierman W.C."/>
            <person name="Kaiser D."/>
            <person name="Slater S.C."/>
            <person name="Durkin A.S."/>
            <person name="Eisen J.A."/>
            <person name="Ronning C.M."/>
            <person name="Barbazuk W.B."/>
            <person name="Blanchard M."/>
            <person name="Field C."/>
            <person name="Halling C."/>
            <person name="Hinkle G."/>
            <person name="Iartchuk O."/>
            <person name="Kim H.S."/>
            <person name="Mackenzie C."/>
            <person name="Madupu R."/>
            <person name="Miller N."/>
            <person name="Shvartsbeyn A."/>
            <person name="Sullivan S.A."/>
            <person name="Vaudin M."/>
            <person name="Wiegand R."/>
            <person name="Kaplan H.B."/>
        </authorList>
    </citation>
    <scope>NUCLEOTIDE SEQUENCE [LARGE SCALE GENOMIC DNA]</scope>
    <source>
        <strain evidence="3">DK1622</strain>
    </source>
</reference>
<sequence>MKGGTTHLSRVKTKWPCSPPWRAAPASEGQLMEILGATILGVVIFSVLIMGVILGGAMGHKQERNLREITERQQAAGITGDVTMNDNAFACPPDQTAHA</sequence>
<gene>
    <name evidence="2" type="ordered locus">MXAN_0800</name>
</gene>
<keyword evidence="1" id="KW-1133">Transmembrane helix</keyword>
<keyword evidence="3" id="KW-1185">Reference proteome</keyword>
<dbReference type="AlphaFoldDB" id="Q1DE60"/>
<keyword evidence="1" id="KW-0812">Transmembrane</keyword>
<organism evidence="2 3">
    <name type="scientific">Myxococcus xanthus (strain DK1622)</name>
    <dbReference type="NCBI Taxonomy" id="246197"/>
    <lineage>
        <taxon>Bacteria</taxon>
        <taxon>Pseudomonadati</taxon>
        <taxon>Myxococcota</taxon>
        <taxon>Myxococcia</taxon>
        <taxon>Myxococcales</taxon>
        <taxon>Cystobacterineae</taxon>
        <taxon>Myxococcaceae</taxon>
        <taxon>Myxococcus</taxon>
    </lineage>
</organism>
<protein>
    <submittedName>
        <fullName evidence="2">Uncharacterized protein</fullName>
    </submittedName>
</protein>
<dbReference type="EMBL" id="CP000113">
    <property type="protein sequence ID" value="ABF89513.1"/>
    <property type="molecule type" value="Genomic_DNA"/>
</dbReference>
<dbReference type="STRING" id="246197.MXAN_0800"/>
<evidence type="ECO:0000313" key="3">
    <source>
        <dbReference type="Proteomes" id="UP000002402"/>
    </source>
</evidence>
<evidence type="ECO:0000256" key="1">
    <source>
        <dbReference type="SAM" id="Phobius"/>
    </source>
</evidence>
<evidence type="ECO:0000313" key="2">
    <source>
        <dbReference type="EMBL" id="ABF89513.1"/>
    </source>
</evidence>